<keyword evidence="2" id="KW-1185">Reference proteome</keyword>
<dbReference type="KEGG" id="aqu:109588765"/>
<name>A0AAN0JUA8_AMPQE</name>
<sequence length="208" mass="23659">MQASGRYLAVTPTDSAWLDKGNSEATLFRLVPSHQEKGWGDDLAINDSIKLESINYKGYKVQCINYPLETSYHLVLSVTGSIFSIKPHCYKRSTLNPQYILGGNVIMLSSLKIDGYVSVKGSFVNDKLPDEFKWSHNEVGLRRWRQGFFKVLPFSGNTFFQLEKTTHIWTGNPFVFGEECRIKHLPTQQYISVKDTSDGLKVCLIQQL</sequence>
<dbReference type="EnsemblMetazoa" id="XM_020004882.1">
    <property type="protein sequence ID" value="XP_019860441.1"/>
    <property type="gene ID" value="LOC109588765"/>
</dbReference>
<proteinExistence type="predicted"/>
<dbReference type="GeneID" id="109588765"/>
<dbReference type="Proteomes" id="UP000007879">
    <property type="component" value="Unassembled WGS sequence"/>
</dbReference>
<reference evidence="2" key="1">
    <citation type="journal article" date="2010" name="Nature">
        <title>The Amphimedon queenslandica genome and the evolution of animal complexity.</title>
        <authorList>
            <person name="Srivastava M."/>
            <person name="Simakov O."/>
            <person name="Chapman J."/>
            <person name="Fahey B."/>
            <person name="Gauthier M.E."/>
            <person name="Mitros T."/>
            <person name="Richards G.S."/>
            <person name="Conaco C."/>
            <person name="Dacre M."/>
            <person name="Hellsten U."/>
            <person name="Larroux C."/>
            <person name="Putnam N.H."/>
            <person name="Stanke M."/>
            <person name="Adamska M."/>
            <person name="Darling A."/>
            <person name="Degnan S.M."/>
            <person name="Oakley T.H."/>
            <person name="Plachetzki D.C."/>
            <person name="Zhai Y."/>
            <person name="Adamski M."/>
            <person name="Calcino A."/>
            <person name="Cummins S.F."/>
            <person name="Goodstein D.M."/>
            <person name="Harris C."/>
            <person name="Jackson D.J."/>
            <person name="Leys S.P."/>
            <person name="Shu S."/>
            <person name="Woodcroft B.J."/>
            <person name="Vervoort M."/>
            <person name="Kosik K.S."/>
            <person name="Manning G."/>
            <person name="Degnan B.M."/>
            <person name="Rokhsar D.S."/>
        </authorList>
    </citation>
    <scope>NUCLEOTIDE SEQUENCE [LARGE SCALE GENOMIC DNA]</scope>
</reference>
<protein>
    <submittedName>
        <fullName evidence="1">Uncharacterized protein</fullName>
    </submittedName>
</protein>
<reference evidence="1" key="2">
    <citation type="submission" date="2024-06" db="UniProtKB">
        <authorList>
            <consortium name="EnsemblMetazoa"/>
        </authorList>
    </citation>
    <scope>IDENTIFICATION</scope>
</reference>
<dbReference type="AlphaFoldDB" id="A0AAN0JUA8"/>
<dbReference type="Gene3D" id="2.80.10.50">
    <property type="match status" value="2"/>
</dbReference>
<evidence type="ECO:0000313" key="2">
    <source>
        <dbReference type="Proteomes" id="UP000007879"/>
    </source>
</evidence>
<organism evidence="1 2">
    <name type="scientific">Amphimedon queenslandica</name>
    <name type="common">Sponge</name>
    <dbReference type="NCBI Taxonomy" id="400682"/>
    <lineage>
        <taxon>Eukaryota</taxon>
        <taxon>Metazoa</taxon>
        <taxon>Porifera</taxon>
        <taxon>Demospongiae</taxon>
        <taxon>Heteroscleromorpha</taxon>
        <taxon>Haplosclerida</taxon>
        <taxon>Niphatidae</taxon>
        <taxon>Amphimedon</taxon>
    </lineage>
</organism>
<dbReference type="RefSeq" id="XP_019860441.1">
    <property type="nucleotide sequence ID" value="XM_020004882.1"/>
</dbReference>
<evidence type="ECO:0000313" key="1">
    <source>
        <dbReference type="EnsemblMetazoa" id="XP_019860441.1"/>
    </source>
</evidence>
<accession>A0AAN0JUA8</accession>
<dbReference type="CDD" id="cd23280">
    <property type="entry name" value="beta-trefoil_MIR_itr-1-like"/>
    <property type="match status" value="1"/>
</dbReference>